<dbReference type="SUPFAM" id="SSF50978">
    <property type="entry name" value="WD40 repeat-like"/>
    <property type="match status" value="1"/>
</dbReference>
<evidence type="ECO:0000256" key="5">
    <source>
        <dbReference type="ARBA" id="ARBA00023242"/>
    </source>
</evidence>
<feature type="region of interest" description="Disordered" evidence="8">
    <location>
        <begin position="20"/>
        <end position="111"/>
    </location>
</feature>
<dbReference type="AlphaFoldDB" id="A0AAV8AFT5"/>
<dbReference type="GO" id="GO:0006364">
    <property type="term" value="P:rRNA processing"/>
    <property type="evidence" value="ECO:0007669"/>
    <property type="project" value="UniProtKB-KW"/>
</dbReference>
<protein>
    <submittedName>
        <fullName evidence="9">U3 small nucleolar RNA-associated protein 18</fullName>
    </submittedName>
</protein>
<dbReference type="GO" id="GO:0032040">
    <property type="term" value="C:small-subunit processome"/>
    <property type="evidence" value="ECO:0007669"/>
    <property type="project" value="TreeGrafter"/>
</dbReference>
<dbReference type="Gene3D" id="2.130.10.10">
    <property type="entry name" value="YVTN repeat-like/Quinoprotein amine dehydrogenase"/>
    <property type="match status" value="1"/>
</dbReference>
<keyword evidence="4" id="KW-0677">Repeat</keyword>
<dbReference type="GO" id="GO:0034388">
    <property type="term" value="C:Pwp2p-containing subcomplex of 90S preribosome"/>
    <property type="evidence" value="ECO:0007669"/>
    <property type="project" value="TreeGrafter"/>
</dbReference>
<evidence type="ECO:0000256" key="2">
    <source>
        <dbReference type="ARBA" id="ARBA00022552"/>
    </source>
</evidence>
<keyword evidence="3 7" id="KW-0853">WD repeat</keyword>
<evidence type="ECO:0000313" key="9">
    <source>
        <dbReference type="EMBL" id="KAJ3451725.1"/>
    </source>
</evidence>
<dbReference type="PANTHER" id="PTHR18359:SF0">
    <property type="entry name" value="U3 SMALL NUCLEOLAR RNA-ASSOCIATED PROTEIN 18 HOMOLOG"/>
    <property type="match status" value="1"/>
</dbReference>
<feature type="compositionally biased region" description="Low complexity" evidence="8">
    <location>
        <begin position="81"/>
        <end position="99"/>
    </location>
</feature>
<evidence type="ECO:0000313" key="10">
    <source>
        <dbReference type="Proteomes" id="UP001146793"/>
    </source>
</evidence>
<dbReference type="InterPro" id="IPR045161">
    <property type="entry name" value="Utp18"/>
</dbReference>
<evidence type="ECO:0000256" key="6">
    <source>
        <dbReference type="ARBA" id="ARBA00025767"/>
    </source>
</evidence>
<keyword evidence="2" id="KW-0698">rRNA processing</keyword>
<sequence>MSKKNSNVLKNRNNELTSLLFGSPFKNKTKTTRSFSERVKTKQITSDNNNENSKINIKSNKQLTPAWFDEDDDDFNDFNNDDQSLNNQEKTNEENSTTKTKTKKKTQTLKGEKITINQNLAKTNEIKKPQRKWAKIKNKDKTKTNQDLLANQTSTSSSLLRLSKKLPKKMISLTKLKDLNWQSKNTSVITSVDFHPGGEICSVGSSDRTLRLFQCDGVKNTMLKKITFSDLPIKESKFCLNGEQIICAGDRQHMYIYDLRSDNVSKITQLMNKKIDQLKSFCVSDPLKLICLVDVSGSILMIDQRSKQWVKDLVPPMPAEAISFVPNTNKLISTGKSGEILVWDARNRQCIDKFEDIGVMNSTSIAASGNLKYYATGSTSGVVTVWNAKKREPLKSLMNLTTNSNLLQFNHDSQMLMMASSEKKNALRFVHIPSFTVFSNFPDPQTYVNKVTSFNISNDSTKIVIGNNAGNVYLYRNVYYQKW</sequence>
<dbReference type="PROSITE" id="PS50082">
    <property type="entry name" value="WD_REPEATS_2"/>
    <property type="match status" value="1"/>
</dbReference>
<evidence type="ECO:0000256" key="3">
    <source>
        <dbReference type="ARBA" id="ARBA00022574"/>
    </source>
</evidence>
<dbReference type="Proteomes" id="UP001146793">
    <property type="component" value="Unassembled WGS sequence"/>
</dbReference>
<organism evidence="9 10">
    <name type="scientific">Anaeramoeba flamelloides</name>
    <dbReference type="NCBI Taxonomy" id="1746091"/>
    <lineage>
        <taxon>Eukaryota</taxon>
        <taxon>Metamonada</taxon>
        <taxon>Anaeramoebidae</taxon>
        <taxon>Anaeramoeba</taxon>
    </lineage>
</organism>
<gene>
    <name evidence="9" type="ORF">M0812_03478</name>
</gene>
<comment type="subcellular location">
    <subcellularLocation>
        <location evidence="1">Nucleus</location>
        <location evidence="1">Nucleolus</location>
    </subcellularLocation>
</comment>
<evidence type="ECO:0000256" key="1">
    <source>
        <dbReference type="ARBA" id="ARBA00004604"/>
    </source>
</evidence>
<reference evidence="9" key="1">
    <citation type="submission" date="2022-08" db="EMBL/GenBank/DDBJ databases">
        <title>Novel sulphate-reducing endosymbionts in the free-living metamonad Anaeramoeba.</title>
        <authorList>
            <person name="Jerlstrom-Hultqvist J."/>
            <person name="Cepicka I."/>
            <person name="Gallot-Lavallee L."/>
            <person name="Salas-Leiva D."/>
            <person name="Curtis B.A."/>
            <person name="Zahonova K."/>
            <person name="Pipaliya S."/>
            <person name="Dacks J."/>
            <person name="Roger A.J."/>
        </authorList>
    </citation>
    <scope>NUCLEOTIDE SEQUENCE</scope>
    <source>
        <strain evidence="9">Busselton2</strain>
    </source>
</reference>
<name>A0AAV8AFT5_9EUKA</name>
<evidence type="ECO:0000256" key="4">
    <source>
        <dbReference type="ARBA" id="ARBA00022737"/>
    </source>
</evidence>
<dbReference type="InterPro" id="IPR036322">
    <property type="entry name" value="WD40_repeat_dom_sf"/>
</dbReference>
<proteinExistence type="inferred from homology"/>
<dbReference type="PANTHER" id="PTHR18359">
    <property type="entry name" value="WD-REPEAT PROTEIN-RELATED"/>
    <property type="match status" value="1"/>
</dbReference>
<feature type="compositionally biased region" description="Acidic residues" evidence="8">
    <location>
        <begin position="68"/>
        <end position="80"/>
    </location>
</feature>
<dbReference type="SMART" id="SM00320">
    <property type="entry name" value="WD40"/>
    <property type="match status" value="5"/>
</dbReference>
<comment type="caution">
    <text evidence="9">The sequence shown here is derived from an EMBL/GenBank/DDBJ whole genome shotgun (WGS) entry which is preliminary data.</text>
</comment>
<comment type="similarity">
    <text evidence="6">Belongs to the WD repeat UTP18 family.</text>
</comment>
<evidence type="ECO:0000256" key="8">
    <source>
        <dbReference type="SAM" id="MobiDB-lite"/>
    </source>
</evidence>
<evidence type="ECO:0000256" key="7">
    <source>
        <dbReference type="PROSITE-ProRule" id="PRU00221"/>
    </source>
</evidence>
<dbReference type="EMBL" id="JANTQA010000008">
    <property type="protein sequence ID" value="KAJ3451725.1"/>
    <property type="molecule type" value="Genomic_DNA"/>
</dbReference>
<feature type="compositionally biased region" description="Low complexity" evidence="8">
    <location>
        <begin position="48"/>
        <end position="61"/>
    </location>
</feature>
<accession>A0AAV8AFT5</accession>
<dbReference type="InterPro" id="IPR015943">
    <property type="entry name" value="WD40/YVTN_repeat-like_dom_sf"/>
</dbReference>
<keyword evidence="5" id="KW-0539">Nucleus</keyword>
<dbReference type="Pfam" id="PF00400">
    <property type="entry name" value="WD40"/>
    <property type="match status" value="1"/>
</dbReference>
<dbReference type="InterPro" id="IPR001680">
    <property type="entry name" value="WD40_rpt"/>
</dbReference>
<feature type="repeat" description="WD" evidence="7">
    <location>
        <begin position="321"/>
        <end position="353"/>
    </location>
</feature>